<evidence type="ECO:0000313" key="5">
    <source>
        <dbReference type="Proteomes" id="UP000603904"/>
    </source>
</evidence>
<dbReference type="InterPro" id="IPR012291">
    <property type="entry name" value="CBM2_carb-bd_dom_sf"/>
</dbReference>
<evidence type="ECO:0000313" key="4">
    <source>
        <dbReference type="EMBL" id="GIH38856.1"/>
    </source>
</evidence>
<dbReference type="SMART" id="SM00637">
    <property type="entry name" value="CBD_II"/>
    <property type="match status" value="1"/>
</dbReference>
<name>A0ABQ4FVP2_9ACTN</name>
<reference evidence="4 5" key="1">
    <citation type="submission" date="2021-01" db="EMBL/GenBank/DDBJ databases">
        <title>Whole genome shotgun sequence of Microbispora corallina NBRC 16416.</title>
        <authorList>
            <person name="Komaki H."/>
            <person name="Tamura T."/>
        </authorList>
    </citation>
    <scope>NUCLEOTIDE SEQUENCE [LARGE SCALE GENOMIC DNA]</scope>
    <source>
        <strain evidence="4 5">NBRC 16416</strain>
    </source>
</reference>
<protein>
    <recommendedName>
        <fullName evidence="3">CBM2 domain-containing protein</fullName>
    </recommendedName>
</protein>
<dbReference type="InterPro" id="IPR008965">
    <property type="entry name" value="CBM2/CBM3_carb-bd_dom_sf"/>
</dbReference>
<evidence type="ECO:0000256" key="2">
    <source>
        <dbReference type="SAM" id="SignalP"/>
    </source>
</evidence>
<feature type="chain" id="PRO_5045711427" description="CBM2 domain-containing protein" evidence="2">
    <location>
        <begin position="37"/>
        <end position="277"/>
    </location>
</feature>
<dbReference type="PROSITE" id="PS51173">
    <property type="entry name" value="CBM2"/>
    <property type="match status" value="1"/>
</dbReference>
<evidence type="ECO:0000256" key="1">
    <source>
        <dbReference type="SAM" id="MobiDB-lite"/>
    </source>
</evidence>
<gene>
    <name evidence="4" type="ORF">Mco01_18560</name>
</gene>
<feature type="signal peptide" evidence="2">
    <location>
        <begin position="1"/>
        <end position="36"/>
    </location>
</feature>
<dbReference type="EMBL" id="BOOC01000005">
    <property type="protein sequence ID" value="GIH38856.1"/>
    <property type="molecule type" value="Genomic_DNA"/>
</dbReference>
<dbReference type="Gene3D" id="2.60.40.290">
    <property type="match status" value="1"/>
</dbReference>
<keyword evidence="2" id="KW-0732">Signal</keyword>
<accession>A0ABQ4FVP2</accession>
<sequence>MGHGTNLLRRGPRTAVAAVAVGALATAGLTLGPATAARAAISCEVTYTGYQWGSGSGGFTASIAVKNTGDPVTGWTLTFTFPGSQRLTQGWSAQWTQTGARVTATSPAWGGPVGAGSSFFLGFNGTWTGSNPPPTDFAINGVPCTVNQVPNPSPSATPVTTPSATPSPPPLRIVISPKSIVVPEGGTAGVQVTLSQRPPGNVIVGTGRVAGDTDLTASAPVTFTPENWDVPQTITVTAAQDGDATDGSATFDSRSSQITGSSAVLWTAVERDDDIVP</sequence>
<dbReference type="RefSeq" id="WP_204056447.1">
    <property type="nucleotide sequence ID" value="NZ_BAAAGP010000002.1"/>
</dbReference>
<organism evidence="4 5">
    <name type="scientific">Microbispora corallina</name>
    <dbReference type="NCBI Taxonomy" id="83302"/>
    <lineage>
        <taxon>Bacteria</taxon>
        <taxon>Bacillati</taxon>
        <taxon>Actinomycetota</taxon>
        <taxon>Actinomycetes</taxon>
        <taxon>Streptosporangiales</taxon>
        <taxon>Streptosporangiaceae</taxon>
        <taxon>Microbispora</taxon>
    </lineage>
</organism>
<feature type="region of interest" description="Disordered" evidence="1">
    <location>
        <begin position="150"/>
        <end position="169"/>
    </location>
</feature>
<comment type="caution">
    <text evidence="4">The sequence shown here is derived from an EMBL/GenBank/DDBJ whole genome shotgun (WGS) entry which is preliminary data.</text>
</comment>
<proteinExistence type="predicted"/>
<dbReference type="SUPFAM" id="SSF49384">
    <property type="entry name" value="Carbohydrate-binding domain"/>
    <property type="match status" value="1"/>
</dbReference>
<feature type="domain" description="CBM2" evidence="3">
    <location>
        <begin position="36"/>
        <end position="147"/>
    </location>
</feature>
<dbReference type="Pfam" id="PF00553">
    <property type="entry name" value="CBM_2"/>
    <property type="match status" value="1"/>
</dbReference>
<evidence type="ECO:0000259" key="3">
    <source>
        <dbReference type="PROSITE" id="PS51173"/>
    </source>
</evidence>
<dbReference type="InterPro" id="IPR001919">
    <property type="entry name" value="CBD2"/>
</dbReference>
<keyword evidence="5" id="KW-1185">Reference proteome</keyword>
<dbReference type="Proteomes" id="UP000603904">
    <property type="component" value="Unassembled WGS sequence"/>
</dbReference>
<feature type="compositionally biased region" description="Low complexity" evidence="1">
    <location>
        <begin position="154"/>
        <end position="164"/>
    </location>
</feature>